<feature type="compositionally biased region" description="Gly residues" evidence="1">
    <location>
        <begin position="2336"/>
        <end position="2347"/>
    </location>
</feature>
<feature type="compositionally biased region" description="Polar residues" evidence="1">
    <location>
        <begin position="548"/>
        <end position="559"/>
    </location>
</feature>
<feature type="compositionally biased region" description="Polar residues" evidence="1">
    <location>
        <begin position="1993"/>
        <end position="2015"/>
    </location>
</feature>
<feature type="region of interest" description="Disordered" evidence="1">
    <location>
        <begin position="3036"/>
        <end position="3082"/>
    </location>
</feature>
<evidence type="ECO:0000313" key="5">
    <source>
        <dbReference type="Proteomes" id="UP000199111"/>
    </source>
</evidence>
<dbReference type="Proteomes" id="UP000199111">
    <property type="component" value="Unassembled WGS sequence"/>
</dbReference>
<evidence type="ECO:0000313" key="4">
    <source>
        <dbReference type="EMBL" id="SFK51796.1"/>
    </source>
</evidence>
<feature type="region of interest" description="Disordered" evidence="1">
    <location>
        <begin position="1597"/>
        <end position="1624"/>
    </location>
</feature>
<sequence>MRPTDDGSQNGGDVSGSTSSSNTSIASDGYLAEDPGDGFAADVTPAWGESLPAWADTLIALLSAGQMWPEGSESTQWRLRMLWHELAQGLDSHVEEGVPVIDRTLQKWDAPPTDNSIAKLESLYSPDSGVPVLKENAAAYAAKLGNFALETQYSKISINVAFWISLIAISIGLVAVFFTGGMAARLIVLIARKTRWDIDTILRRLAAAAGRSAGARAVLPVAQRVATTAAASGSTRTILSSAGRKAVALEVAEEATEEGVIDGATQLDQKKRGTRDRVDQRRFIDSLVGGGFGGAFGMKVAPVVSRLFGPGRASRRFTGRTLQGITQAGAVNIIASAGGGLVVGLGHGQLVLPTVEGGVGAFTGAAARYGSLSPFNGEVIQAVRTPVATFRSGLAASFASYDASVAANTTNLATATIPPPDPASSSAPTGGTPPAGPPSTGGDPAVVGGAQSTNGQAAPGGQAAPSRPAPSAPSAPSTPAAPAAATQGAPAGSTSAGQTASGPSAPTGQTGTDPSGPGTAAQGSQSGTTQGGQTGSGTAQGGQTTSGPSAQTGQTGSNPSGPGTAAQTGQTGTAGQTTSGPSAQTAQTTPVGPDPSGSTAQGSQAGSVPAGQGTPGQSAQTAQTAADPSGSAATAQGGQTGTAGQGTSAPSAQTTQAGTDPSGPSASGSPAQAAQAAPTGSDPSGAGVTAQSGQVASGPSTQGASPQGASSQGAGPVSATTTQGQTTPQSVAGPQTAQGATGPTTRTELAESAMADVMGKLGLDALLVEGGHVRLSRADGSVVHLPAATLRLVRERLETRAGDGVGPHRLRAEAAAWLGIEVARADGRPALEGAIQGLHFLAEAAPETGAAALRVATEIVLDNPNGLDQSELTDGARQLVTKANKANEPASAPADEYAALRPGRQVGAAEEIVRKADELAAELAGTASNPAAPGTSSRPSAISDLAGRVKELTESLAAAESALKERRQSRARSAGKAMKGAKEALAKVEAAEKAERDGKPLDGERDSEAPKRRHEARAQAKADQESATRDLRIAATYEQARAQAEAARSALAATSAALGRLTAHQRTSHAGPLAARVARLAHEAESQLAEYHKAMQEAMPSTAMLPAGLPVGPLPYMTKLTEKVNEALAAKGSDYRYTVAELESVLETEFGQMLSPDGAVVRVRGVELRVKLLVSDLVEVLRSKGWTVSEAMTGRFIQGSHGVSVSGGRSNGWSGDVDVPGLLGTLVKALPPENGFRHLIETVGPRIVLGGGGGRSRGQSTSMSFAGFVRNGPVLDNRGESSVYDGAAEFEFEVVAPGEAGGRSVVRVVDGYAGDATRVEMAVSHAHIEHGPEETAQLTFEPGKAPPLPKSAPIDVEGLEGVLEKFRAELLSQAPDLARNSLAQEQIRTFIVGKTPAQLAELVNSPQGLRQIISVPGHPELTIVLKGRLKYESTPDGRVRLAAQVDGTASSKQLGEDVGVAQSVASVGQGANRSWNASGALGAKFSGETLAELNHRFKNLAAKVSGNGSRSGSKSVGLNAGGAAITPIVRRKSGRNQVNTFEVELEVEGTLHDKGKDKPLSPISDAIKATVQIAQNVAANAGLPFDEQAIVRDDSGVERRHPDGSLMLQDDSVPEAPPGRKGEMTWQGDGPGQVRGIGFGHAELKTDIAALQRTVAAYLRKNGMLPKLDGNGEQNPVFSSDPVERASQEAMMDVIENQLKDWVETHYNQLAQGGKYLYLTHERTGQPAEHLTLHLQIDRKWQTRSYISHTDAKTVVTLYIGSDTAGSSSGESTSWGAGVGTGVDHKSGDGESTTSAGAGYTGGKGRNTSENKGGTANGVVLLEGLGGLTAEIGETDTLTVTHVKGDGQVHEVASTDVRVEQAIPSDLLPQDGISQSTATIPTSEELVAETAQLALDLGKNADLLINKISEKTGIRPGTPEFQVLAEALSIDNLMGHPEFLRTGYEIEIVVDTEGFGKRSWSVSLRGHLGESQIVTGGKWLTSLIGLDLTSDTTSVGEQTSHAGNASVSGGSSQAENPKIGAGANGSHSANHGTSESTTPITGAEGLPIDVGRKVMMAAELSSTVVISEVGTDNTETITTTGGTYQYSKPERDVLSLYAQGKIPLALDRVSDVVEAFMHGKLEIERATQAALVQRYLHDLKVARSSGDPLPELAARHTPPALFNRLMESFGNQDESLRRETDPGRGLARLFAKERDRAAKPELAELPEGLRKRMGQSWPERIVLRTQNGTEIDVYNAILEAVEAYAPGVLASNPALRRRLFGDFAGRRWWGKIVNMLGANGHAQSQPVRDAGRIPIRLQMDLGDGPVEVTGRLSDLLLIMQGYTYRNKSVSASAGTSQGGGVSPGGSVGHPDASVDPSGAAEAGQSGSRSVTNSEQWNELERSASFEGMAKVRHAVGVTITVGEDTGSEPAAGEQGEQGEARRPVVVELQGEMTRLVAQEMVGATEGTRVPDPRPFTLPPSYKVDSLQADGLLTAVQNLLADSKLFGAKAARQARATLEQNLNDMQEAANFRQMLQKDGGLVVRVPHPGKPGTVVDVTIRARPEDVHVTVAGRENTEIGRVRRIMHVTEVATNQGLRFSLKGALGIIGLKAGRFFGWTASFRTSVSNGIRVERSVFKRGAAASTEVPLVFDLAAELRTVKASGAKAPKLRIEVPGAATGKADLTVFEQELSEAQARRGDEGRRRWGWNLGDPEVTRTTGTTGTTERPGWRARWRSGPPAATTPSLDLDTLATQAMDIAQTEGKAGSGVTLDVLRQGIVETAERSLSGRWTRGTPILLTVNATAPGQMGPVTQARLLARGLRTDVLVELREPDGTVRHYRATRKGKLYSEVPDDGFASAFAPLHPDLVTLADQAGVDLRVLHNGSPEESDFAGRVREALAATAPAAPAAVPQSPAAPSAAPAAPQSPATPSAAPVAAPQSPAGPATPQQPSTARPSGSTFQPGGTGAVPARAASAPRQGVIRRFLLAPLTATRSEYVSARYNEYRHLAERWQKADTAVRSLEQPLGAPGQGRTALEEQRDALAKRRDALAQQLNEVGADLRERGQAPPVPPWETGPQTAPGPGGALANLLNRSDSETLPPSHWESQFWDRMRRLSNTTGLPPEEEEEPCLCPPDKPCTCGRRPQMSGPRSGTTPQAPGSGTPSPSPSPSGAPPSAQPSQPAEPSPPAKPESSPSPSGRTVTTGPDSSLWEIAEEAYGDGRYWKDIWERNREKIGSDPEALPIDLELVVPDRPKSR</sequence>
<feature type="compositionally biased region" description="Low complexity" evidence="1">
    <location>
        <begin position="423"/>
        <end position="445"/>
    </location>
</feature>
<dbReference type="InterPro" id="IPR058921">
    <property type="entry name" value="PAP/OAS1-rel"/>
</dbReference>
<protein>
    <recommendedName>
        <fullName evidence="3">Outer membrane channel protein CpnT-like N-terminal domain-containing protein</fullName>
    </recommendedName>
</protein>
<feature type="compositionally biased region" description="Low complexity" evidence="1">
    <location>
        <begin position="3128"/>
        <end position="3140"/>
    </location>
</feature>
<feature type="compositionally biased region" description="Low complexity" evidence="1">
    <location>
        <begin position="628"/>
        <end position="637"/>
    </location>
</feature>
<feature type="compositionally biased region" description="Polar residues" evidence="1">
    <location>
        <begin position="615"/>
        <end position="626"/>
    </location>
</feature>
<feature type="region of interest" description="Disordered" evidence="1">
    <location>
        <begin position="3094"/>
        <end position="3187"/>
    </location>
</feature>
<organism evidence="4 5">
    <name type="scientific">Streptosporangium canum</name>
    <dbReference type="NCBI Taxonomy" id="324952"/>
    <lineage>
        <taxon>Bacteria</taxon>
        <taxon>Bacillati</taxon>
        <taxon>Actinomycetota</taxon>
        <taxon>Actinomycetes</taxon>
        <taxon>Streptosporangiales</taxon>
        <taxon>Streptosporangiaceae</taxon>
        <taxon>Streptosporangium</taxon>
    </lineage>
</organism>
<feature type="compositionally biased region" description="Polar residues" evidence="1">
    <location>
        <begin position="2924"/>
        <end position="2940"/>
    </location>
</feature>
<reference evidence="5" key="1">
    <citation type="submission" date="2016-10" db="EMBL/GenBank/DDBJ databases">
        <authorList>
            <person name="Varghese N."/>
            <person name="Submissions S."/>
        </authorList>
    </citation>
    <scope>NUCLEOTIDE SEQUENCE [LARGE SCALE GENOMIC DNA]</scope>
    <source>
        <strain evidence="5">CGMCC 4.2126</strain>
    </source>
</reference>
<dbReference type="EMBL" id="FOQY01000027">
    <property type="protein sequence ID" value="SFK51796.1"/>
    <property type="molecule type" value="Genomic_DNA"/>
</dbReference>
<feature type="transmembrane region" description="Helical" evidence="2">
    <location>
        <begin position="160"/>
        <end position="184"/>
    </location>
</feature>
<feature type="compositionally biased region" description="Low complexity" evidence="1">
    <location>
        <begin position="596"/>
        <end position="607"/>
    </location>
</feature>
<feature type="compositionally biased region" description="Low complexity" evidence="1">
    <location>
        <begin position="518"/>
        <end position="528"/>
    </location>
</feature>
<feature type="compositionally biased region" description="Basic and acidic residues" evidence="1">
    <location>
        <begin position="980"/>
        <end position="1029"/>
    </location>
</feature>
<feature type="compositionally biased region" description="Gly residues" evidence="1">
    <location>
        <begin position="529"/>
        <end position="540"/>
    </location>
</feature>
<feature type="compositionally biased region" description="Pro residues" evidence="1">
    <location>
        <begin position="3141"/>
        <end position="3166"/>
    </location>
</feature>
<feature type="domain" description="Outer membrane channel protein CpnT-like N-terminal" evidence="3">
    <location>
        <begin position="59"/>
        <end position="191"/>
    </location>
</feature>
<feature type="compositionally biased region" description="Polar residues" evidence="1">
    <location>
        <begin position="2364"/>
        <end position="2376"/>
    </location>
</feature>
<feature type="region of interest" description="Disordered" evidence="1">
    <location>
        <begin position="2673"/>
        <end position="2707"/>
    </location>
</feature>
<feature type="compositionally biased region" description="Low complexity" evidence="1">
    <location>
        <begin position="455"/>
        <end position="466"/>
    </location>
</feature>
<keyword evidence="5" id="KW-1185">Reference proteome</keyword>
<feature type="region of interest" description="Disordered" evidence="1">
    <location>
        <begin position="413"/>
        <end position="746"/>
    </location>
</feature>
<gene>
    <name evidence="4" type="ORF">SAMN05216275_12769</name>
</gene>
<keyword evidence="2" id="KW-1133">Transmembrane helix</keyword>
<evidence type="ECO:0000259" key="3">
    <source>
        <dbReference type="Pfam" id="PF25547"/>
    </source>
</evidence>
<feature type="compositionally biased region" description="Low complexity" evidence="1">
    <location>
        <begin position="15"/>
        <end position="29"/>
    </location>
</feature>
<accession>A0A1I4A7I0</accession>
<feature type="compositionally biased region" description="Polar residues" evidence="1">
    <location>
        <begin position="2025"/>
        <end position="2040"/>
    </location>
</feature>
<feature type="compositionally biased region" description="Low complexity" evidence="1">
    <location>
        <begin position="474"/>
        <end position="506"/>
    </location>
</feature>
<feature type="compositionally biased region" description="Low complexity" evidence="1">
    <location>
        <begin position="560"/>
        <end position="583"/>
    </location>
</feature>
<dbReference type="PANTHER" id="PTHR45979:SF30">
    <property type="entry name" value="NUCLEOTIDYLTRANSFERASE"/>
    <property type="match status" value="1"/>
</dbReference>
<feature type="region of interest" description="Disordered" evidence="1">
    <location>
        <begin position="1993"/>
        <end position="2043"/>
    </location>
</feature>
<feature type="compositionally biased region" description="Low complexity" evidence="1">
    <location>
        <begin position="2694"/>
        <end position="2703"/>
    </location>
</feature>
<keyword evidence="2" id="KW-0812">Transmembrane</keyword>
<feature type="compositionally biased region" description="Polar residues" evidence="1">
    <location>
        <begin position="1764"/>
        <end position="1775"/>
    </location>
</feature>
<name>A0A1I4A7I0_9ACTN</name>
<feature type="compositionally biased region" description="Basic and acidic residues" evidence="1">
    <location>
        <begin position="2673"/>
        <end position="2682"/>
    </location>
</feature>
<keyword evidence="2" id="KW-0472">Membrane</keyword>
<proteinExistence type="predicted"/>
<feature type="region of interest" description="Disordered" evidence="1">
    <location>
        <begin position="960"/>
        <end position="1029"/>
    </location>
</feature>
<feature type="region of interest" description="Disordered" evidence="1">
    <location>
        <begin position="1764"/>
        <end position="1814"/>
    </location>
</feature>
<dbReference type="Pfam" id="PF25547">
    <property type="entry name" value="WXG100_2"/>
    <property type="match status" value="1"/>
</dbReference>
<feature type="region of interest" description="Disordered" evidence="1">
    <location>
        <begin position="2330"/>
        <end position="2376"/>
    </location>
</feature>
<feature type="region of interest" description="Disordered" evidence="1">
    <location>
        <begin position="2883"/>
        <end position="2953"/>
    </location>
</feature>
<dbReference type="InterPro" id="IPR057746">
    <property type="entry name" value="CpnT-like_N"/>
</dbReference>
<feature type="compositionally biased region" description="Low complexity" evidence="1">
    <location>
        <begin position="645"/>
        <end position="682"/>
    </location>
</feature>
<evidence type="ECO:0000256" key="2">
    <source>
        <dbReference type="SAM" id="Phobius"/>
    </source>
</evidence>
<feature type="compositionally biased region" description="Polar residues" evidence="1">
    <location>
        <begin position="689"/>
        <end position="746"/>
    </location>
</feature>
<feature type="region of interest" description="Disordered" evidence="1">
    <location>
        <begin position="2401"/>
        <end position="2421"/>
    </location>
</feature>
<feature type="compositionally biased region" description="Low complexity" evidence="1">
    <location>
        <begin position="2883"/>
        <end position="2923"/>
    </location>
</feature>
<feature type="region of interest" description="Disordered" evidence="1">
    <location>
        <begin position="1"/>
        <end position="31"/>
    </location>
</feature>
<dbReference type="PANTHER" id="PTHR45979">
    <property type="entry name" value="PAP/OAS1 SUBSTRATE-BINDING DOMAIN SUPERFAMILY"/>
    <property type="match status" value="1"/>
</dbReference>
<evidence type="ECO:0000256" key="1">
    <source>
        <dbReference type="SAM" id="MobiDB-lite"/>
    </source>
</evidence>